<comment type="caution">
    <text evidence="3">The sequence shown here is derived from an EMBL/GenBank/DDBJ whole genome shotgun (WGS) entry which is preliminary data.</text>
</comment>
<dbReference type="Pfam" id="PF07683">
    <property type="entry name" value="CobW_C"/>
    <property type="match status" value="1"/>
</dbReference>
<evidence type="ECO:0000313" key="3">
    <source>
        <dbReference type="EMBL" id="MBC3475986.1"/>
    </source>
</evidence>
<accession>A0ABR6V6D3</accession>
<dbReference type="InterPro" id="IPR027417">
    <property type="entry name" value="P-loop_NTPase"/>
</dbReference>
<dbReference type="Gene3D" id="3.40.50.300">
    <property type="entry name" value="P-loop containing nucleotide triphosphate hydrolases"/>
    <property type="match status" value="1"/>
</dbReference>
<dbReference type="InterPro" id="IPR011629">
    <property type="entry name" value="CobW-like_C"/>
</dbReference>
<evidence type="ECO:0000313" key="4">
    <source>
        <dbReference type="Proteomes" id="UP000628086"/>
    </source>
</evidence>
<reference evidence="3 4" key="1">
    <citation type="journal article" date="2020" name="Microorganisms">
        <title>Reliable Identification of Environmental Pseudomonas Isolates Using the rpoD Gene.</title>
        <authorList>
            <consortium name="The Broad Institute Genome Sequencing Platform"/>
            <person name="Girard L."/>
            <person name="Lood C."/>
            <person name="Rokni-Zadeh H."/>
            <person name="van Noort V."/>
            <person name="Lavigne R."/>
            <person name="De Mot R."/>
        </authorList>
    </citation>
    <scope>NUCLEOTIDE SEQUENCE [LARGE SCALE GENOMIC DNA]</scope>
    <source>
        <strain evidence="3 4">RW7P2</strain>
    </source>
</reference>
<proteinExistence type="predicted"/>
<sequence length="323" mass="35103">MLQNIPTHVIAGPLGAGKTSLVRQLLAQRPLNERWAVLVNEFGQIGLDAALLHRDDDGIAIGEVAGGCLCCVNGMPFQVGLGRLLRKARPDRLFIEPSGLGHPVQLLKQLGQAPWTGVLAVQPLLMVVDAEALARGEPLADAQAQALQASGLVVFNKAAAVDQEKRLLITAALAGQEGYWTDFGALPLARLPVSSTGTAGRGSVEALAVGNAPAPPQPLWTDPRIPMCLVHAGEESWSIGWRWHPSQCFDQQRLRGLLESWPWRRAKGVIHSAQGWKSFNGVHGRAPDWQPSDWRRDTRIELIFDQAQPQQVLQDALADCRID</sequence>
<organism evidence="3 4">
    <name type="scientific">Pseudomonas taiwanensis</name>
    <dbReference type="NCBI Taxonomy" id="470150"/>
    <lineage>
        <taxon>Bacteria</taxon>
        <taxon>Pseudomonadati</taxon>
        <taxon>Pseudomonadota</taxon>
        <taxon>Gammaproteobacteria</taxon>
        <taxon>Pseudomonadales</taxon>
        <taxon>Pseudomonadaceae</taxon>
        <taxon>Pseudomonas</taxon>
    </lineage>
</organism>
<comment type="function">
    <text evidence="1">Zinc chaperone that directly transfers zinc cofactor to target proteins, thereby activating them. Zinc is transferred from the CXCC motif in the GTPase domain to the zinc binding site in target proteins in a process requiring GTP hydrolysis.</text>
</comment>
<dbReference type="Pfam" id="PF02492">
    <property type="entry name" value="cobW"/>
    <property type="match status" value="1"/>
</dbReference>
<dbReference type="Proteomes" id="UP000628086">
    <property type="component" value="Unassembled WGS sequence"/>
</dbReference>
<evidence type="ECO:0000256" key="1">
    <source>
        <dbReference type="ARBA" id="ARBA00045658"/>
    </source>
</evidence>
<evidence type="ECO:0000259" key="2">
    <source>
        <dbReference type="SMART" id="SM00833"/>
    </source>
</evidence>
<name>A0ABR6V6D3_9PSED</name>
<dbReference type="SMART" id="SM00833">
    <property type="entry name" value="CobW_C"/>
    <property type="match status" value="1"/>
</dbReference>
<gene>
    <name evidence="3" type="ORF">HU747_10280</name>
</gene>
<dbReference type="InterPro" id="IPR051316">
    <property type="entry name" value="Zinc-reg_GTPase_activator"/>
</dbReference>
<protein>
    <submittedName>
        <fullName evidence="3">Cobalamin biosynthesis protein CobW</fullName>
    </submittedName>
</protein>
<keyword evidence="4" id="KW-1185">Reference proteome</keyword>
<dbReference type="EMBL" id="JABWRS010000006">
    <property type="protein sequence ID" value="MBC3475986.1"/>
    <property type="molecule type" value="Genomic_DNA"/>
</dbReference>
<dbReference type="PANTHER" id="PTHR13748">
    <property type="entry name" value="COBW-RELATED"/>
    <property type="match status" value="1"/>
</dbReference>
<dbReference type="InterPro" id="IPR003495">
    <property type="entry name" value="CobW/HypB/UreG_nucleotide-bd"/>
</dbReference>
<feature type="domain" description="CobW C-terminal" evidence="2">
    <location>
        <begin position="238"/>
        <end position="321"/>
    </location>
</feature>
<dbReference type="SUPFAM" id="SSF52540">
    <property type="entry name" value="P-loop containing nucleoside triphosphate hydrolases"/>
    <property type="match status" value="1"/>
</dbReference>
<dbReference type="RefSeq" id="WP_186598624.1">
    <property type="nucleotide sequence ID" value="NZ_JABWRR010000004.1"/>
</dbReference>
<dbReference type="PANTHER" id="PTHR13748:SF46">
    <property type="entry name" value="ZINC CHAPERONE YEIR"/>
    <property type="match status" value="1"/>
</dbReference>